<reference evidence="3" key="2">
    <citation type="journal article" date="2018" name="Plant J.">
        <title>The Sorghum bicolor reference genome: improved assembly, gene annotations, a transcriptome atlas, and signatures of genome organization.</title>
        <authorList>
            <person name="McCormick R.F."/>
            <person name="Truong S.K."/>
            <person name="Sreedasyam A."/>
            <person name="Jenkins J."/>
            <person name="Shu S."/>
            <person name="Sims D."/>
            <person name="Kennedy M."/>
            <person name="Amirebrahimi M."/>
            <person name="Weers B.D."/>
            <person name="McKinley B."/>
            <person name="Mattison A."/>
            <person name="Morishige D.T."/>
            <person name="Grimwood J."/>
            <person name="Schmutz J."/>
            <person name="Mullet J.E."/>
        </authorList>
    </citation>
    <scope>NUCLEOTIDE SEQUENCE [LARGE SCALE GENOMIC DNA]</scope>
    <source>
        <strain evidence="3">cv. BTx623</strain>
    </source>
</reference>
<dbReference type="Gramene" id="KXG32023">
    <property type="protein sequence ID" value="KXG32023"/>
    <property type="gene ID" value="SORBI_3003G091900"/>
</dbReference>
<evidence type="ECO:0000256" key="1">
    <source>
        <dbReference type="SAM" id="MobiDB-lite"/>
    </source>
</evidence>
<name>A0A1B6Q278_SORBI</name>
<gene>
    <name evidence="2" type="ORF">SORBI_3003G091900</name>
</gene>
<feature type="compositionally biased region" description="Basic and acidic residues" evidence="1">
    <location>
        <begin position="85"/>
        <end position="96"/>
    </location>
</feature>
<organism evidence="2 3">
    <name type="scientific">Sorghum bicolor</name>
    <name type="common">Sorghum</name>
    <name type="synonym">Sorghum vulgare</name>
    <dbReference type="NCBI Taxonomy" id="4558"/>
    <lineage>
        <taxon>Eukaryota</taxon>
        <taxon>Viridiplantae</taxon>
        <taxon>Streptophyta</taxon>
        <taxon>Embryophyta</taxon>
        <taxon>Tracheophyta</taxon>
        <taxon>Spermatophyta</taxon>
        <taxon>Magnoliopsida</taxon>
        <taxon>Liliopsida</taxon>
        <taxon>Poales</taxon>
        <taxon>Poaceae</taxon>
        <taxon>PACMAD clade</taxon>
        <taxon>Panicoideae</taxon>
        <taxon>Andropogonodae</taxon>
        <taxon>Andropogoneae</taxon>
        <taxon>Sorghinae</taxon>
        <taxon>Sorghum</taxon>
    </lineage>
</organism>
<keyword evidence="3" id="KW-1185">Reference proteome</keyword>
<dbReference type="AlphaFoldDB" id="A0A1B6Q278"/>
<protein>
    <submittedName>
        <fullName evidence="2">Uncharacterized protein</fullName>
    </submittedName>
</protein>
<sequence length="180" mass="18806">MNRKDIHLRAAEATEFVRGDCCEGHLADGDTCVVERGGKARRADAAAPNPSAYGEEVVVVLPLGGGAVGRRRGGRRDVAAAGAGEPRERGKGREAEEAAAELVGPARGEGVGEGLRVEEQEKGSVACAAMAGSSPQCRRQRRLRECGGGEGARRRGEAWPDLDLSGACVDGERECVFLPV</sequence>
<dbReference type="InParanoid" id="A0A1B6Q278"/>
<accession>A0A1B6Q278</accession>
<evidence type="ECO:0000313" key="3">
    <source>
        <dbReference type="Proteomes" id="UP000000768"/>
    </source>
</evidence>
<dbReference type="Proteomes" id="UP000000768">
    <property type="component" value="Chromosome 3"/>
</dbReference>
<reference evidence="2 3" key="1">
    <citation type="journal article" date="2009" name="Nature">
        <title>The Sorghum bicolor genome and the diversification of grasses.</title>
        <authorList>
            <person name="Paterson A.H."/>
            <person name="Bowers J.E."/>
            <person name="Bruggmann R."/>
            <person name="Dubchak I."/>
            <person name="Grimwood J."/>
            <person name="Gundlach H."/>
            <person name="Haberer G."/>
            <person name="Hellsten U."/>
            <person name="Mitros T."/>
            <person name="Poliakov A."/>
            <person name="Schmutz J."/>
            <person name="Spannagl M."/>
            <person name="Tang H."/>
            <person name="Wang X."/>
            <person name="Wicker T."/>
            <person name="Bharti A.K."/>
            <person name="Chapman J."/>
            <person name="Feltus F.A."/>
            <person name="Gowik U."/>
            <person name="Grigoriev I.V."/>
            <person name="Lyons E."/>
            <person name="Maher C.A."/>
            <person name="Martis M."/>
            <person name="Narechania A."/>
            <person name="Otillar R.P."/>
            <person name="Penning B.W."/>
            <person name="Salamov A.A."/>
            <person name="Wang Y."/>
            <person name="Zhang L."/>
            <person name="Carpita N.C."/>
            <person name="Freeling M."/>
            <person name="Gingle A.R."/>
            <person name="Hash C.T."/>
            <person name="Keller B."/>
            <person name="Klein P."/>
            <person name="Kresovich S."/>
            <person name="McCann M.C."/>
            <person name="Ming R."/>
            <person name="Peterson D.G."/>
            <person name="Mehboob-ur-Rahman"/>
            <person name="Ware D."/>
            <person name="Westhoff P."/>
            <person name="Mayer K.F."/>
            <person name="Messing J."/>
            <person name="Rokhsar D.S."/>
        </authorList>
    </citation>
    <scope>NUCLEOTIDE SEQUENCE [LARGE SCALE GENOMIC DNA]</scope>
    <source>
        <strain evidence="3">cv. BTx623</strain>
    </source>
</reference>
<evidence type="ECO:0000313" key="2">
    <source>
        <dbReference type="EMBL" id="KXG32023.1"/>
    </source>
</evidence>
<feature type="region of interest" description="Disordered" evidence="1">
    <location>
        <begin position="69"/>
        <end position="96"/>
    </location>
</feature>
<dbReference type="EMBL" id="CM000762">
    <property type="protein sequence ID" value="KXG32023.1"/>
    <property type="molecule type" value="Genomic_DNA"/>
</dbReference>
<proteinExistence type="predicted"/>